<accession>A0A381SLC0</accession>
<dbReference type="AlphaFoldDB" id="A0A381SLC0"/>
<reference evidence="1" key="1">
    <citation type="submission" date="2018-05" db="EMBL/GenBank/DDBJ databases">
        <authorList>
            <person name="Lanie J.A."/>
            <person name="Ng W.-L."/>
            <person name="Kazmierczak K.M."/>
            <person name="Andrzejewski T.M."/>
            <person name="Davidsen T.M."/>
            <person name="Wayne K.J."/>
            <person name="Tettelin H."/>
            <person name="Glass J.I."/>
            <person name="Rusch D."/>
            <person name="Podicherti R."/>
            <person name="Tsui H.-C.T."/>
            <person name="Winkler M.E."/>
        </authorList>
    </citation>
    <scope>NUCLEOTIDE SEQUENCE</scope>
</reference>
<sequence>MLRALLGILRTHDPLQAIGERFERMLTLTLEMTLSAGEIAFGGDAGPARRTEVYERD</sequence>
<dbReference type="EMBL" id="UINC01003264">
    <property type="protein sequence ID" value="SVA04786.1"/>
    <property type="molecule type" value="Genomic_DNA"/>
</dbReference>
<gene>
    <name evidence="1" type="ORF">METZ01_LOCUS57640</name>
</gene>
<proteinExistence type="predicted"/>
<feature type="non-terminal residue" evidence="1">
    <location>
        <position position="57"/>
    </location>
</feature>
<name>A0A381SLC0_9ZZZZ</name>
<evidence type="ECO:0000313" key="1">
    <source>
        <dbReference type="EMBL" id="SVA04786.1"/>
    </source>
</evidence>
<organism evidence="1">
    <name type="scientific">marine metagenome</name>
    <dbReference type="NCBI Taxonomy" id="408172"/>
    <lineage>
        <taxon>unclassified sequences</taxon>
        <taxon>metagenomes</taxon>
        <taxon>ecological metagenomes</taxon>
    </lineage>
</organism>
<protein>
    <submittedName>
        <fullName evidence="1">Uncharacterized protein</fullName>
    </submittedName>
</protein>